<protein>
    <submittedName>
        <fullName evidence="2">Uncharacterized protein</fullName>
    </submittedName>
</protein>
<dbReference type="PANTHER" id="PTHR24093">
    <property type="entry name" value="CATION TRANSPORTING ATPASE"/>
    <property type="match status" value="1"/>
</dbReference>
<dbReference type="AlphaFoldDB" id="A0ABD0Q4T9"/>
<dbReference type="EMBL" id="JAMKFB020000011">
    <property type="protein sequence ID" value="KAL0181288.1"/>
    <property type="molecule type" value="Genomic_DNA"/>
</dbReference>
<gene>
    <name evidence="2" type="ORF">M9458_023694</name>
</gene>
<comment type="caution">
    <text evidence="2">The sequence shown here is derived from an EMBL/GenBank/DDBJ whole genome shotgun (WGS) entry which is preliminary data.</text>
</comment>
<feature type="non-terminal residue" evidence="2">
    <location>
        <position position="1"/>
    </location>
</feature>
<organism evidence="2 3">
    <name type="scientific">Cirrhinus mrigala</name>
    <name type="common">Mrigala</name>
    <dbReference type="NCBI Taxonomy" id="683832"/>
    <lineage>
        <taxon>Eukaryota</taxon>
        <taxon>Metazoa</taxon>
        <taxon>Chordata</taxon>
        <taxon>Craniata</taxon>
        <taxon>Vertebrata</taxon>
        <taxon>Euteleostomi</taxon>
        <taxon>Actinopterygii</taxon>
        <taxon>Neopterygii</taxon>
        <taxon>Teleostei</taxon>
        <taxon>Ostariophysi</taxon>
        <taxon>Cypriniformes</taxon>
        <taxon>Cyprinidae</taxon>
        <taxon>Labeoninae</taxon>
        <taxon>Labeonini</taxon>
        <taxon>Cirrhinus</taxon>
    </lineage>
</organism>
<feature type="non-terminal residue" evidence="2">
    <location>
        <position position="76"/>
    </location>
</feature>
<dbReference type="Proteomes" id="UP001529510">
    <property type="component" value="Unassembled WGS sequence"/>
</dbReference>
<evidence type="ECO:0000256" key="1">
    <source>
        <dbReference type="ARBA" id="ARBA00022842"/>
    </source>
</evidence>
<evidence type="ECO:0000313" key="3">
    <source>
        <dbReference type="Proteomes" id="UP001529510"/>
    </source>
</evidence>
<dbReference type="SUPFAM" id="SSF81660">
    <property type="entry name" value="Metal cation-transporting ATPase, ATP-binding domain N"/>
    <property type="match status" value="1"/>
</dbReference>
<keyword evidence="1" id="KW-0460">Magnesium</keyword>
<keyword evidence="3" id="KW-1185">Reference proteome</keyword>
<evidence type="ECO:0000313" key="2">
    <source>
        <dbReference type="EMBL" id="KAL0181288.1"/>
    </source>
</evidence>
<dbReference type="PANTHER" id="PTHR24093:SF377">
    <property type="entry name" value="PLASMA MEMBRANE CALCIUM-TRANSPORTING ATPASE 2"/>
    <property type="match status" value="1"/>
</dbReference>
<reference evidence="2 3" key="1">
    <citation type="submission" date="2024-05" db="EMBL/GenBank/DDBJ databases">
        <title>Genome sequencing and assembly of Indian major carp, Cirrhinus mrigala (Hamilton, 1822).</title>
        <authorList>
            <person name="Mohindra V."/>
            <person name="Chowdhury L.M."/>
            <person name="Lal K."/>
            <person name="Jena J.K."/>
        </authorList>
    </citation>
    <scope>NUCLEOTIDE SEQUENCE [LARGE SCALE GENOMIC DNA]</scope>
    <source>
        <strain evidence="2">CM1030</strain>
        <tissue evidence="2">Blood</tissue>
    </source>
</reference>
<accession>A0ABD0Q4T9</accession>
<sequence>EGGLPKQVGNKTECGLLGLVLDLKRDYQTVRNQIPEEKLYKVYTFNSVRKSMSTVIKFPDGSFRMYSKGASEIVLK</sequence>
<dbReference type="Pfam" id="PF13246">
    <property type="entry name" value="Cation_ATPase"/>
    <property type="match status" value="1"/>
</dbReference>
<dbReference type="InterPro" id="IPR023299">
    <property type="entry name" value="ATPase_P-typ_cyto_dom_N"/>
</dbReference>
<name>A0ABD0Q4T9_CIRMR</name>
<dbReference type="Gene3D" id="3.40.1110.10">
    <property type="entry name" value="Calcium-transporting ATPase, cytoplasmic domain N"/>
    <property type="match status" value="1"/>
</dbReference>
<proteinExistence type="predicted"/>